<sequence length="102" mass="11656">MKATFVREGADWGEQACLKRPLKPTSSREDPLRSRRKRLRGWFSGVRCHRIRSTAIGVRPADDSLWNHKTLQAGGELQRRTGERSLTKQPSDGRERVGELES</sequence>
<keyword evidence="3" id="KW-1185">Reference proteome</keyword>
<reference evidence="2 3" key="1">
    <citation type="submission" date="2014-04" db="EMBL/GenBank/DDBJ databases">
        <authorList>
            <consortium name="DOE Joint Genome Institute"/>
            <person name="Kuo A."/>
            <person name="Girlanda M."/>
            <person name="Perotto S."/>
            <person name="Kohler A."/>
            <person name="Nagy L.G."/>
            <person name="Floudas D."/>
            <person name="Copeland A."/>
            <person name="Barry K.W."/>
            <person name="Cichocki N."/>
            <person name="Veneault-Fourrey C."/>
            <person name="LaButti K."/>
            <person name="Lindquist E.A."/>
            <person name="Lipzen A."/>
            <person name="Lundell T."/>
            <person name="Morin E."/>
            <person name="Murat C."/>
            <person name="Sun H."/>
            <person name="Tunlid A."/>
            <person name="Henrissat B."/>
            <person name="Grigoriev I.V."/>
            <person name="Hibbett D.S."/>
            <person name="Martin F."/>
            <person name="Nordberg H.P."/>
            <person name="Cantor M.N."/>
            <person name="Hua S.X."/>
        </authorList>
    </citation>
    <scope>NUCLEOTIDE SEQUENCE [LARGE SCALE GENOMIC DNA]</scope>
    <source>
        <strain evidence="2 3">MUT 4182</strain>
    </source>
</reference>
<dbReference type="HOGENOM" id="CLU_2279524_0_0_1"/>
<reference evidence="3" key="2">
    <citation type="submission" date="2015-01" db="EMBL/GenBank/DDBJ databases">
        <title>Evolutionary Origins and Diversification of the Mycorrhizal Mutualists.</title>
        <authorList>
            <consortium name="DOE Joint Genome Institute"/>
            <consortium name="Mycorrhizal Genomics Consortium"/>
            <person name="Kohler A."/>
            <person name="Kuo A."/>
            <person name="Nagy L.G."/>
            <person name="Floudas D."/>
            <person name="Copeland A."/>
            <person name="Barry K.W."/>
            <person name="Cichocki N."/>
            <person name="Veneault-Fourrey C."/>
            <person name="LaButti K."/>
            <person name="Lindquist E.A."/>
            <person name="Lipzen A."/>
            <person name="Lundell T."/>
            <person name="Morin E."/>
            <person name="Murat C."/>
            <person name="Riley R."/>
            <person name="Ohm R."/>
            <person name="Sun H."/>
            <person name="Tunlid A."/>
            <person name="Henrissat B."/>
            <person name="Grigoriev I.V."/>
            <person name="Hibbett D.S."/>
            <person name="Martin F."/>
        </authorList>
    </citation>
    <scope>NUCLEOTIDE SEQUENCE [LARGE SCALE GENOMIC DNA]</scope>
    <source>
        <strain evidence="3">MUT 4182</strain>
    </source>
</reference>
<dbReference type="Proteomes" id="UP000054248">
    <property type="component" value="Unassembled WGS sequence"/>
</dbReference>
<feature type="compositionally biased region" description="Basic and acidic residues" evidence="1">
    <location>
        <begin position="77"/>
        <end position="102"/>
    </location>
</feature>
<organism evidence="2 3">
    <name type="scientific">Tulasnella calospora MUT 4182</name>
    <dbReference type="NCBI Taxonomy" id="1051891"/>
    <lineage>
        <taxon>Eukaryota</taxon>
        <taxon>Fungi</taxon>
        <taxon>Dikarya</taxon>
        <taxon>Basidiomycota</taxon>
        <taxon>Agaricomycotina</taxon>
        <taxon>Agaricomycetes</taxon>
        <taxon>Cantharellales</taxon>
        <taxon>Tulasnellaceae</taxon>
        <taxon>Tulasnella</taxon>
    </lineage>
</organism>
<evidence type="ECO:0000313" key="3">
    <source>
        <dbReference type="Proteomes" id="UP000054248"/>
    </source>
</evidence>
<gene>
    <name evidence="2" type="ORF">M407DRAFT_204539</name>
</gene>
<feature type="region of interest" description="Disordered" evidence="1">
    <location>
        <begin position="72"/>
        <end position="102"/>
    </location>
</feature>
<evidence type="ECO:0000256" key="1">
    <source>
        <dbReference type="SAM" id="MobiDB-lite"/>
    </source>
</evidence>
<name>A0A0C3QKL8_9AGAM</name>
<dbReference type="AlphaFoldDB" id="A0A0C3QKL8"/>
<accession>A0A0C3QKL8</accession>
<proteinExistence type="predicted"/>
<evidence type="ECO:0000313" key="2">
    <source>
        <dbReference type="EMBL" id="KIO33090.1"/>
    </source>
</evidence>
<protein>
    <submittedName>
        <fullName evidence="2">Uncharacterized protein</fullName>
    </submittedName>
</protein>
<dbReference type="EMBL" id="KN822950">
    <property type="protein sequence ID" value="KIO33090.1"/>
    <property type="molecule type" value="Genomic_DNA"/>
</dbReference>